<sequence length="324" mass="34732">MTSETFPGSGEHSPLPGTLLGPVQVRELAKTLGIRPTKTLGQNFVHDAGTVRRIVRDANVQPGDAVVEVGPGLGSLTLAILEVGALVSAIEIDPPLAAQLPHTVAQFLPDAAANFAVLNQDAMKIAAPQDLACPSAWASAHPGQPFAPKHLVANLPYNVAVPILIILLENLPSLETVTVMVQSEVADRLAAEPGSRTYGVPSVKAAWYAQTWRGAKISRNVFWPVPNVDSALVHMKAHKVPREAQRELVFGVVDAAFAQRRKTLRAALGAWIGSPAQAEEILTHAGIDFQLRGERLTIDDFIRIAQALPAVLSREEIDSLLMRK</sequence>
<feature type="binding site" evidence="7 8">
    <location>
        <position position="91"/>
    </location>
    <ligand>
        <name>S-adenosyl-L-methionine</name>
        <dbReference type="ChEBI" id="CHEBI:59789"/>
    </ligand>
</feature>
<keyword evidence="3 7" id="KW-0489">Methyltransferase</keyword>
<dbReference type="Pfam" id="PF00398">
    <property type="entry name" value="RrnaAD"/>
    <property type="match status" value="1"/>
</dbReference>
<feature type="binding site" evidence="7 8">
    <location>
        <position position="45"/>
    </location>
    <ligand>
        <name>S-adenosyl-L-methionine</name>
        <dbReference type="ChEBI" id="CHEBI:59789"/>
    </ligand>
</feature>
<dbReference type="InterPro" id="IPR011530">
    <property type="entry name" value="rRNA_adenine_dimethylase"/>
</dbReference>
<dbReference type="InterPro" id="IPR020598">
    <property type="entry name" value="rRNA_Ade_methylase_Trfase_N"/>
</dbReference>
<evidence type="ECO:0000256" key="7">
    <source>
        <dbReference type="HAMAP-Rule" id="MF_00607"/>
    </source>
</evidence>
<dbReference type="InterPro" id="IPR029063">
    <property type="entry name" value="SAM-dependent_MTases_sf"/>
</dbReference>
<keyword evidence="5 7" id="KW-0949">S-adenosyl-L-methionine</keyword>
<dbReference type="PANTHER" id="PTHR11727">
    <property type="entry name" value="DIMETHYLADENOSINE TRANSFERASE"/>
    <property type="match status" value="1"/>
</dbReference>
<name>A0A4Q9V3N1_9ACTO</name>
<dbReference type="NCBIfam" id="TIGR00755">
    <property type="entry name" value="ksgA"/>
    <property type="match status" value="1"/>
</dbReference>
<evidence type="ECO:0000256" key="1">
    <source>
        <dbReference type="ARBA" id="ARBA00022490"/>
    </source>
</evidence>
<dbReference type="Proteomes" id="UP000293036">
    <property type="component" value="Unassembled WGS sequence"/>
</dbReference>
<keyword evidence="4 7" id="KW-0808">Transferase</keyword>
<feature type="binding site" evidence="7 8">
    <location>
        <position position="70"/>
    </location>
    <ligand>
        <name>S-adenosyl-L-methionine</name>
        <dbReference type="ChEBI" id="CHEBI:59789"/>
    </ligand>
</feature>
<dbReference type="SMART" id="SM00650">
    <property type="entry name" value="rADc"/>
    <property type="match status" value="1"/>
</dbReference>
<dbReference type="HAMAP" id="MF_00607">
    <property type="entry name" value="16SrRNA_methyltr_A"/>
    <property type="match status" value="1"/>
</dbReference>
<gene>
    <name evidence="7 10" type="primary">rsmA</name>
    <name evidence="7" type="synonym">ksgA</name>
    <name evidence="10" type="ORF">EZJ44_00925</name>
</gene>
<dbReference type="GO" id="GO:0005829">
    <property type="term" value="C:cytosol"/>
    <property type="evidence" value="ECO:0007669"/>
    <property type="project" value="TreeGrafter"/>
</dbReference>
<evidence type="ECO:0000256" key="5">
    <source>
        <dbReference type="ARBA" id="ARBA00022691"/>
    </source>
</evidence>
<dbReference type="FunFam" id="1.10.8.100:FF:000003">
    <property type="entry name" value="Ribosomal RNA small subunit methyltransferase A"/>
    <property type="match status" value="1"/>
</dbReference>
<comment type="subcellular location">
    <subcellularLocation>
        <location evidence="7">Cytoplasm</location>
    </subcellularLocation>
</comment>
<feature type="binding site" evidence="7 8">
    <location>
        <position position="121"/>
    </location>
    <ligand>
        <name>S-adenosyl-L-methionine</name>
        <dbReference type="ChEBI" id="CHEBI:59789"/>
    </ligand>
</feature>
<evidence type="ECO:0000259" key="9">
    <source>
        <dbReference type="SMART" id="SM00650"/>
    </source>
</evidence>
<protein>
    <recommendedName>
        <fullName evidence="7">Ribosomal RNA small subunit methyltransferase A</fullName>
        <ecNumber evidence="7">2.1.1.182</ecNumber>
    </recommendedName>
    <alternativeName>
        <fullName evidence="7">16S rRNA (adenine(1518)-N(6)/adenine(1519)-N(6))-dimethyltransferase</fullName>
    </alternativeName>
    <alternativeName>
        <fullName evidence="7">16S rRNA dimethyladenosine transferase</fullName>
    </alternativeName>
    <alternativeName>
        <fullName evidence="7">16S rRNA dimethylase</fullName>
    </alternativeName>
    <alternativeName>
        <fullName evidence="7">S-adenosylmethionine-6-N', N'-adenosyl(rRNA) dimethyltransferase</fullName>
    </alternativeName>
</protein>
<dbReference type="PANTHER" id="PTHR11727:SF7">
    <property type="entry name" value="DIMETHYLADENOSINE TRANSFERASE-RELATED"/>
    <property type="match status" value="1"/>
</dbReference>
<dbReference type="EC" id="2.1.1.182" evidence="7"/>
<organism evidence="10 11">
    <name type="scientific">Arcanobacterium bovis</name>
    <dbReference type="NCBI Taxonomy" id="2529275"/>
    <lineage>
        <taxon>Bacteria</taxon>
        <taxon>Bacillati</taxon>
        <taxon>Actinomycetota</taxon>
        <taxon>Actinomycetes</taxon>
        <taxon>Actinomycetales</taxon>
        <taxon>Actinomycetaceae</taxon>
        <taxon>Arcanobacterium</taxon>
    </lineage>
</organism>
<evidence type="ECO:0000256" key="8">
    <source>
        <dbReference type="PROSITE-ProRule" id="PRU01026"/>
    </source>
</evidence>
<dbReference type="PROSITE" id="PS51689">
    <property type="entry name" value="SAM_RNA_A_N6_MT"/>
    <property type="match status" value="1"/>
</dbReference>
<keyword evidence="2 7" id="KW-0698">rRNA processing</keyword>
<dbReference type="Gene3D" id="1.10.8.100">
    <property type="entry name" value="Ribosomal RNA adenine dimethylase-like, domain 2"/>
    <property type="match status" value="1"/>
</dbReference>
<comment type="caution">
    <text evidence="10">The sequence shown here is derived from an EMBL/GenBank/DDBJ whole genome shotgun (WGS) entry which is preliminary data.</text>
</comment>
<dbReference type="Gene3D" id="3.40.50.150">
    <property type="entry name" value="Vaccinia Virus protein VP39"/>
    <property type="match status" value="1"/>
</dbReference>
<dbReference type="GO" id="GO:0052908">
    <property type="term" value="F:16S rRNA (adenine(1518)-N(6)/adenine(1519)-N(6))-dimethyltransferase activity"/>
    <property type="evidence" value="ECO:0007669"/>
    <property type="project" value="UniProtKB-EC"/>
</dbReference>
<feature type="binding site" evidence="7 8">
    <location>
        <position position="43"/>
    </location>
    <ligand>
        <name>S-adenosyl-L-methionine</name>
        <dbReference type="ChEBI" id="CHEBI:59789"/>
    </ligand>
</feature>
<dbReference type="GO" id="GO:0003723">
    <property type="term" value="F:RNA binding"/>
    <property type="evidence" value="ECO:0007669"/>
    <property type="project" value="UniProtKB-UniRule"/>
</dbReference>
<feature type="domain" description="Ribosomal RNA adenine methylase transferase N-terminal" evidence="9">
    <location>
        <begin position="50"/>
        <end position="239"/>
    </location>
</feature>
<dbReference type="RefSeq" id="WP_131279204.1">
    <property type="nucleotide sequence ID" value="NZ_JBHSLR010000009.1"/>
</dbReference>
<comment type="function">
    <text evidence="7">Specifically dimethylates two adjacent adenosines (A1518 and A1519) in the loop of a conserved hairpin near the 3'-end of 16S rRNA in the 30S particle. May play a critical role in biogenesis of 30S subunits.</text>
</comment>
<dbReference type="InterPro" id="IPR023165">
    <property type="entry name" value="rRNA_Ade_diMease-like_C"/>
</dbReference>
<proteinExistence type="inferred from homology"/>
<evidence type="ECO:0000313" key="10">
    <source>
        <dbReference type="EMBL" id="TBW23732.1"/>
    </source>
</evidence>
<dbReference type="EMBL" id="SJDT01000001">
    <property type="protein sequence ID" value="TBW23732.1"/>
    <property type="molecule type" value="Genomic_DNA"/>
</dbReference>
<feature type="binding site" evidence="7 8">
    <location>
        <position position="154"/>
    </location>
    <ligand>
        <name>S-adenosyl-L-methionine</name>
        <dbReference type="ChEBI" id="CHEBI:59789"/>
    </ligand>
</feature>
<evidence type="ECO:0000256" key="6">
    <source>
        <dbReference type="ARBA" id="ARBA00022884"/>
    </source>
</evidence>
<dbReference type="InterPro" id="IPR001737">
    <property type="entry name" value="KsgA/Erm"/>
</dbReference>
<keyword evidence="11" id="KW-1185">Reference proteome</keyword>
<evidence type="ECO:0000256" key="4">
    <source>
        <dbReference type="ARBA" id="ARBA00022679"/>
    </source>
</evidence>
<evidence type="ECO:0000256" key="2">
    <source>
        <dbReference type="ARBA" id="ARBA00022552"/>
    </source>
</evidence>
<evidence type="ECO:0000313" key="11">
    <source>
        <dbReference type="Proteomes" id="UP000293036"/>
    </source>
</evidence>
<reference evidence="10 11" key="1">
    <citation type="submission" date="2019-02" db="EMBL/GenBank/DDBJ databases">
        <title>Arcanobacterium bovis sp. nov., isolated from the milk of a cow with mastitis.</title>
        <authorList>
            <person name="Sammra O."/>
            <person name="Foster G."/>
            <person name="Hassan A."/>
            <person name="Alssahen M."/>
            <person name="Laemmler C."/>
            <person name="Borowiak M."/>
            <person name="Malorny B."/>
            <person name="Abdulmawjood A."/>
        </authorList>
    </citation>
    <scope>NUCLEOTIDE SEQUENCE [LARGE SCALE GENOMIC DNA]</scope>
    <source>
        <strain evidence="10 11">C605018/01/1</strain>
    </source>
</reference>
<accession>A0A4Q9V3N1</accession>
<dbReference type="AlphaFoldDB" id="A0A4Q9V3N1"/>
<dbReference type="SUPFAM" id="SSF53335">
    <property type="entry name" value="S-adenosyl-L-methionine-dependent methyltransferases"/>
    <property type="match status" value="1"/>
</dbReference>
<keyword evidence="1 7" id="KW-0963">Cytoplasm</keyword>
<evidence type="ECO:0000256" key="3">
    <source>
        <dbReference type="ARBA" id="ARBA00022603"/>
    </source>
</evidence>
<comment type="similarity">
    <text evidence="7">Belongs to the class I-like SAM-binding methyltransferase superfamily. rRNA adenine N(6)-methyltransferase family. RsmA subfamily.</text>
</comment>
<keyword evidence="6 7" id="KW-0694">RNA-binding</keyword>
<comment type="catalytic activity">
    <reaction evidence="7">
        <text>adenosine(1518)/adenosine(1519) in 16S rRNA + 4 S-adenosyl-L-methionine = N(6)-dimethyladenosine(1518)/N(6)-dimethyladenosine(1519) in 16S rRNA + 4 S-adenosyl-L-homocysteine + 4 H(+)</text>
        <dbReference type="Rhea" id="RHEA:19609"/>
        <dbReference type="Rhea" id="RHEA-COMP:10232"/>
        <dbReference type="Rhea" id="RHEA-COMP:10233"/>
        <dbReference type="ChEBI" id="CHEBI:15378"/>
        <dbReference type="ChEBI" id="CHEBI:57856"/>
        <dbReference type="ChEBI" id="CHEBI:59789"/>
        <dbReference type="ChEBI" id="CHEBI:74411"/>
        <dbReference type="ChEBI" id="CHEBI:74493"/>
        <dbReference type="EC" id="2.1.1.182"/>
    </reaction>
</comment>
<dbReference type="OrthoDB" id="9814755at2"/>
<dbReference type="InterPro" id="IPR020596">
    <property type="entry name" value="rRNA_Ade_Mease_Trfase_CS"/>
</dbReference>
<dbReference type="PROSITE" id="PS01131">
    <property type="entry name" value="RRNA_A_DIMETH"/>
    <property type="match status" value="1"/>
</dbReference>
<dbReference type="FunFam" id="3.40.50.150:FF:000023">
    <property type="entry name" value="Ribosomal RNA small subunit methyltransferase A"/>
    <property type="match status" value="1"/>
</dbReference>